<reference evidence="2 3" key="1">
    <citation type="submission" date="2013-09" db="EMBL/GenBank/DDBJ databases">
        <authorList>
            <person name="Zeng Z."/>
            <person name="Chen C."/>
        </authorList>
    </citation>
    <scope>NUCLEOTIDE SEQUENCE [LARGE SCALE GENOMIC DNA]</scope>
    <source>
        <strain evidence="2 3">WB 3.3-2</strain>
    </source>
</reference>
<keyword evidence="1" id="KW-0812">Transmembrane</keyword>
<dbReference type="Proteomes" id="UP000030152">
    <property type="component" value="Unassembled WGS sequence"/>
</dbReference>
<feature type="transmembrane region" description="Helical" evidence="1">
    <location>
        <begin position="29"/>
        <end position="49"/>
    </location>
</feature>
<keyword evidence="1" id="KW-1133">Transmembrane helix</keyword>
<organism evidence="2 3">
    <name type="scientific">Flavobacterium rivuli WB 3.3-2 = DSM 21788</name>
    <dbReference type="NCBI Taxonomy" id="1121895"/>
    <lineage>
        <taxon>Bacteria</taxon>
        <taxon>Pseudomonadati</taxon>
        <taxon>Bacteroidota</taxon>
        <taxon>Flavobacteriia</taxon>
        <taxon>Flavobacteriales</taxon>
        <taxon>Flavobacteriaceae</taxon>
        <taxon>Flavobacterium</taxon>
    </lineage>
</organism>
<gene>
    <name evidence="2" type="ORF">Q765_07805</name>
</gene>
<accession>A0A0A2MFN4</accession>
<evidence type="ECO:0000256" key="1">
    <source>
        <dbReference type="SAM" id="Phobius"/>
    </source>
</evidence>
<name>A0A0A2MFN4_9FLAO</name>
<keyword evidence="3" id="KW-1185">Reference proteome</keyword>
<keyword evidence="1" id="KW-0472">Membrane</keyword>
<proteinExistence type="predicted"/>
<evidence type="ECO:0000313" key="3">
    <source>
        <dbReference type="Proteomes" id="UP000030152"/>
    </source>
</evidence>
<feature type="transmembrane region" description="Helical" evidence="1">
    <location>
        <begin position="61"/>
        <end position="79"/>
    </location>
</feature>
<protein>
    <submittedName>
        <fullName evidence="2">Uncharacterized protein</fullName>
    </submittedName>
</protein>
<sequence length="164" mass="18521">MGTFFIGKVFIFNGMKMYFQQYKPSQAQYTLGIAGLVVALISIIIIVLFCNKVYWIGSSDYVMAIKAIGPGLVFAIAFLPKKMLVITKGLKCITMHTEYIFMFFSIALPKKTLPEIDYVCAFCQLQSDSDNAGNIDYSYIYDVNAWYGNKHIKLCSQYNAESAM</sequence>
<dbReference type="STRING" id="1121895.GCA_000378485_01879"/>
<evidence type="ECO:0000313" key="2">
    <source>
        <dbReference type="EMBL" id="KGO87100.1"/>
    </source>
</evidence>
<comment type="caution">
    <text evidence="2">The sequence shown here is derived from an EMBL/GenBank/DDBJ whole genome shotgun (WGS) entry which is preliminary data.</text>
</comment>
<dbReference type="EMBL" id="JRLX01000006">
    <property type="protein sequence ID" value="KGO87100.1"/>
    <property type="molecule type" value="Genomic_DNA"/>
</dbReference>
<dbReference type="AlphaFoldDB" id="A0A0A2MFN4"/>